<evidence type="ECO:0000256" key="3">
    <source>
        <dbReference type="PROSITE-ProRule" id="PRU00221"/>
    </source>
</evidence>
<gene>
    <name evidence="5" type="ORF">EAH_00032640</name>
</gene>
<accession>U6GG99</accession>
<dbReference type="InterPro" id="IPR015943">
    <property type="entry name" value="WD40/YVTN_repeat-like_dom_sf"/>
</dbReference>
<name>U6GG99_EIMAC</name>
<protein>
    <submittedName>
        <fullName evidence="5">WD domain, G-beta repeat-containing protein, putative</fullName>
    </submittedName>
</protein>
<keyword evidence="6" id="KW-1185">Reference proteome</keyword>
<feature type="region of interest" description="Disordered" evidence="4">
    <location>
        <begin position="533"/>
        <end position="562"/>
    </location>
</feature>
<dbReference type="PROSITE" id="PS50082">
    <property type="entry name" value="WD_REPEATS_2"/>
    <property type="match status" value="2"/>
</dbReference>
<feature type="compositionally biased region" description="Low complexity" evidence="4">
    <location>
        <begin position="399"/>
        <end position="417"/>
    </location>
</feature>
<keyword evidence="1 3" id="KW-0853">WD repeat</keyword>
<dbReference type="SUPFAM" id="SSF50978">
    <property type="entry name" value="WD40 repeat-like"/>
    <property type="match status" value="1"/>
</dbReference>
<feature type="repeat" description="WD" evidence="3">
    <location>
        <begin position="220"/>
        <end position="261"/>
    </location>
</feature>
<evidence type="ECO:0000313" key="6">
    <source>
        <dbReference type="Proteomes" id="UP000018050"/>
    </source>
</evidence>
<feature type="region of interest" description="Disordered" evidence="4">
    <location>
        <begin position="1"/>
        <end position="91"/>
    </location>
</feature>
<reference evidence="5" key="2">
    <citation type="submission" date="2013-10" db="EMBL/GenBank/DDBJ databases">
        <authorList>
            <person name="Aslett M."/>
        </authorList>
    </citation>
    <scope>NUCLEOTIDE SEQUENCE</scope>
    <source>
        <strain evidence="5">Houghton</strain>
    </source>
</reference>
<evidence type="ECO:0000256" key="4">
    <source>
        <dbReference type="SAM" id="MobiDB-lite"/>
    </source>
</evidence>
<feature type="repeat" description="WD" evidence="3">
    <location>
        <begin position="279"/>
        <end position="310"/>
    </location>
</feature>
<dbReference type="InterPro" id="IPR001680">
    <property type="entry name" value="WD40_rpt"/>
</dbReference>
<evidence type="ECO:0000313" key="5">
    <source>
        <dbReference type="EMBL" id="CDI78328.1"/>
    </source>
</evidence>
<dbReference type="PANTHER" id="PTHR19857:SF8">
    <property type="entry name" value="ANGIO-ASSOCIATED MIGRATORY CELL PROTEIN"/>
    <property type="match status" value="1"/>
</dbReference>
<organism evidence="5 6">
    <name type="scientific">Eimeria acervulina</name>
    <name type="common">Coccidian parasite</name>
    <dbReference type="NCBI Taxonomy" id="5801"/>
    <lineage>
        <taxon>Eukaryota</taxon>
        <taxon>Sar</taxon>
        <taxon>Alveolata</taxon>
        <taxon>Apicomplexa</taxon>
        <taxon>Conoidasida</taxon>
        <taxon>Coccidia</taxon>
        <taxon>Eucoccidiorida</taxon>
        <taxon>Eimeriorina</taxon>
        <taxon>Eimeriidae</taxon>
        <taxon>Eimeria</taxon>
    </lineage>
</organism>
<dbReference type="OMA" id="MRAFNCS"/>
<dbReference type="Gene3D" id="2.130.10.10">
    <property type="entry name" value="YVTN repeat-like/Quinoprotein amine dehydrogenase"/>
    <property type="match status" value="2"/>
</dbReference>
<feature type="compositionally biased region" description="Acidic residues" evidence="4">
    <location>
        <begin position="60"/>
        <end position="72"/>
    </location>
</feature>
<dbReference type="VEuPathDB" id="ToxoDB:EAH_00032640"/>
<evidence type="ECO:0000256" key="2">
    <source>
        <dbReference type="ARBA" id="ARBA00022737"/>
    </source>
</evidence>
<dbReference type="InterPro" id="IPR036322">
    <property type="entry name" value="WD40_repeat_dom_sf"/>
</dbReference>
<dbReference type="AlphaFoldDB" id="U6GG99"/>
<dbReference type="GeneID" id="25271334"/>
<dbReference type="Pfam" id="PF00400">
    <property type="entry name" value="WD40"/>
    <property type="match status" value="3"/>
</dbReference>
<dbReference type="OrthoDB" id="10261640at2759"/>
<proteinExistence type="predicted"/>
<keyword evidence="2" id="KW-0677">Repeat</keyword>
<feature type="compositionally biased region" description="Low complexity" evidence="4">
    <location>
        <begin position="73"/>
        <end position="88"/>
    </location>
</feature>
<dbReference type="Proteomes" id="UP000018050">
    <property type="component" value="Unassembled WGS sequence"/>
</dbReference>
<sequence>MSGSNGKPPAAAAAAAAAEAAAKGLPPAPPGCRWMTEGPDGSLIDLQQQQQQQQHQQQEGDLEDLSSDDEAAAAEAAAAATADAADGDGPPKELLLHPQLLESRKRWLLAACEAAGDTVCCLAFNRPQQQQQQQQQQKEQQQQQQQQQQQAPPFLAVGASDDLCRLYDLTKLSPPAAAAAAATAAAAAATAAAAASSPDTAAAEATADVEEQHLSAAVTLRDAGDSVSCVSFSSDGLLLACGSFDGCVRVYSTQAAAAAAAAADTAAAAAGKGVLLQELRGPCEGIAAVSFHPRGYALLAASEDKTAWVWLLPPSWGSPAAAAAAAAAAGGGGGAQGLKPAVVLHVFAAASPLTCCCFSSSGSRCLVGGACGAVSLFAARDGQIVSSFVHPTADSQARAAAAAGPVAPRSSSSSSSSNGMDLDEEAEEQGAVCLAVDTPHSCCLVGYEDGYILGINEETGKAFVSVRGHAAAVECLLPVHPKHRLYASSWGPQGPSATLLIFSAGLDGKIRLWNLSKKTVKLTFDCTYTPVPVGPSASSSSSSSSGSSGSNSSGSSSSSSSSSEGEGVVRLLLHPEQPLLLAGTSFGLMRAFNCSSSSSSNSSKGSSECLDIWTAHPSPVMDLQQISSSSSSSSRDWIVASGDSEGGVYIWALDPRALLQGPPKGL</sequence>
<dbReference type="InterPro" id="IPR051179">
    <property type="entry name" value="WD_repeat_multifunction"/>
</dbReference>
<reference evidence="5" key="1">
    <citation type="submission" date="2013-10" db="EMBL/GenBank/DDBJ databases">
        <title>Genomic analysis of the causative agents of coccidiosis in chickens.</title>
        <authorList>
            <person name="Reid A.J."/>
            <person name="Blake D."/>
            <person name="Billington K."/>
            <person name="Browne H."/>
            <person name="Dunn M."/>
            <person name="Hung S."/>
            <person name="Kawahara F."/>
            <person name="Miranda-Saavedra D."/>
            <person name="Mourier T."/>
            <person name="Nagra H."/>
            <person name="Otto T.D."/>
            <person name="Rawlings N."/>
            <person name="Sanchez A."/>
            <person name="Sanders M."/>
            <person name="Subramaniam C."/>
            <person name="Tay Y."/>
            <person name="Dear P."/>
            <person name="Doerig C."/>
            <person name="Gruber A."/>
            <person name="Parkinson J."/>
            <person name="Shirley M."/>
            <person name="Wan K.L."/>
            <person name="Berriman M."/>
            <person name="Tomley F."/>
            <person name="Pain A."/>
        </authorList>
    </citation>
    <scope>NUCLEOTIDE SEQUENCE</scope>
    <source>
        <strain evidence="5">Houghton</strain>
    </source>
</reference>
<feature type="compositionally biased region" description="Low complexity" evidence="4">
    <location>
        <begin position="8"/>
        <end position="25"/>
    </location>
</feature>
<dbReference type="EMBL" id="HG670852">
    <property type="protein sequence ID" value="CDI78328.1"/>
    <property type="molecule type" value="Genomic_DNA"/>
</dbReference>
<dbReference type="SMART" id="SM00320">
    <property type="entry name" value="WD40"/>
    <property type="match status" value="6"/>
</dbReference>
<dbReference type="PANTHER" id="PTHR19857">
    <property type="entry name" value="MITOCHONDRIAL DIVISION PROTEIN 1-RELATED"/>
    <property type="match status" value="1"/>
</dbReference>
<feature type="region of interest" description="Disordered" evidence="4">
    <location>
        <begin position="399"/>
        <end position="421"/>
    </location>
</feature>
<feature type="compositionally biased region" description="Low complexity" evidence="4">
    <location>
        <begin position="47"/>
        <end position="59"/>
    </location>
</feature>
<dbReference type="RefSeq" id="XP_013251436.1">
    <property type="nucleotide sequence ID" value="XM_013395982.1"/>
</dbReference>
<feature type="compositionally biased region" description="Low complexity" evidence="4">
    <location>
        <begin position="536"/>
        <end position="562"/>
    </location>
</feature>
<evidence type="ECO:0000256" key="1">
    <source>
        <dbReference type="ARBA" id="ARBA00022574"/>
    </source>
</evidence>